<name>L1IQA5_GUITC</name>
<dbReference type="InterPro" id="IPR036322">
    <property type="entry name" value="WD40_repeat_dom_sf"/>
</dbReference>
<dbReference type="KEGG" id="gtt:GUITHDRAFT_144503"/>
<evidence type="ECO:0008006" key="6">
    <source>
        <dbReference type="Google" id="ProtNLM"/>
    </source>
</evidence>
<feature type="compositionally biased region" description="Acidic residues" evidence="2">
    <location>
        <begin position="1"/>
        <end position="21"/>
    </location>
</feature>
<dbReference type="EnsemblProtists" id="EKX38005">
    <property type="protein sequence ID" value="EKX38005"/>
    <property type="gene ID" value="GUITHDRAFT_144503"/>
</dbReference>
<dbReference type="GO" id="GO:0045503">
    <property type="term" value="F:dynein light chain binding"/>
    <property type="evidence" value="ECO:0007669"/>
    <property type="project" value="InterPro"/>
</dbReference>
<gene>
    <name evidence="3" type="ORF">GUITHDRAFT_144503</name>
</gene>
<dbReference type="AlphaFoldDB" id="L1IQA5"/>
<feature type="compositionally biased region" description="Basic and acidic residues" evidence="2">
    <location>
        <begin position="32"/>
        <end position="67"/>
    </location>
</feature>
<feature type="compositionally biased region" description="Polar residues" evidence="2">
    <location>
        <begin position="89"/>
        <end position="101"/>
    </location>
</feature>
<dbReference type="GeneID" id="17294763"/>
<dbReference type="Gene3D" id="2.130.10.10">
    <property type="entry name" value="YVTN repeat-like/Quinoprotein amine dehydrogenase"/>
    <property type="match status" value="1"/>
</dbReference>
<dbReference type="GO" id="GO:0005868">
    <property type="term" value="C:cytoplasmic dynein complex"/>
    <property type="evidence" value="ECO:0007669"/>
    <property type="project" value="InterPro"/>
</dbReference>
<dbReference type="STRING" id="905079.L1IQA5"/>
<feature type="region of interest" description="Disordered" evidence="2">
    <location>
        <begin position="1"/>
        <end position="135"/>
    </location>
</feature>
<dbReference type="PANTHER" id="PTHR16022:SF0">
    <property type="entry name" value="CYTOPLASMIC DYNEIN 2 INTERMEDIATE CHAIN 1"/>
    <property type="match status" value="1"/>
</dbReference>
<reference evidence="4" key="3">
    <citation type="submission" date="2016-03" db="UniProtKB">
        <authorList>
            <consortium name="EnsemblProtists"/>
        </authorList>
    </citation>
    <scope>IDENTIFICATION</scope>
</reference>
<dbReference type="InterPro" id="IPR042505">
    <property type="entry name" value="DYNC2I1"/>
</dbReference>
<protein>
    <recommendedName>
        <fullName evidence="6">WD repeat-containing protein 60</fullName>
    </recommendedName>
</protein>
<evidence type="ECO:0000313" key="3">
    <source>
        <dbReference type="EMBL" id="EKX38005.1"/>
    </source>
</evidence>
<dbReference type="GO" id="GO:0005929">
    <property type="term" value="C:cilium"/>
    <property type="evidence" value="ECO:0007669"/>
    <property type="project" value="GOC"/>
</dbReference>
<dbReference type="EMBL" id="JH993052">
    <property type="protein sequence ID" value="EKX38005.1"/>
    <property type="molecule type" value="Genomic_DNA"/>
</dbReference>
<dbReference type="OrthoDB" id="2162425at2759"/>
<dbReference type="OMA" id="PHIMINE"/>
<dbReference type="InterPro" id="IPR015943">
    <property type="entry name" value="WD40/YVTN_repeat-like_dom_sf"/>
</dbReference>
<accession>L1IQA5</accession>
<dbReference type="RefSeq" id="XP_005824985.1">
    <property type="nucleotide sequence ID" value="XM_005824928.1"/>
</dbReference>
<reference evidence="3 5" key="1">
    <citation type="journal article" date="2012" name="Nature">
        <title>Algal genomes reveal evolutionary mosaicism and the fate of nucleomorphs.</title>
        <authorList>
            <consortium name="DOE Joint Genome Institute"/>
            <person name="Curtis B.A."/>
            <person name="Tanifuji G."/>
            <person name="Burki F."/>
            <person name="Gruber A."/>
            <person name="Irimia M."/>
            <person name="Maruyama S."/>
            <person name="Arias M.C."/>
            <person name="Ball S.G."/>
            <person name="Gile G.H."/>
            <person name="Hirakawa Y."/>
            <person name="Hopkins J.F."/>
            <person name="Kuo A."/>
            <person name="Rensing S.A."/>
            <person name="Schmutz J."/>
            <person name="Symeonidi A."/>
            <person name="Elias M."/>
            <person name="Eveleigh R.J."/>
            <person name="Herman E.K."/>
            <person name="Klute M.J."/>
            <person name="Nakayama T."/>
            <person name="Obornik M."/>
            <person name="Reyes-Prieto A."/>
            <person name="Armbrust E.V."/>
            <person name="Aves S.J."/>
            <person name="Beiko R.G."/>
            <person name="Coutinho P."/>
            <person name="Dacks J.B."/>
            <person name="Durnford D.G."/>
            <person name="Fast N.M."/>
            <person name="Green B.R."/>
            <person name="Grisdale C.J."/>
            <person name="Hempel F."/>
            <person name="Henrissat B."/>
            <person name="Hoppner M.P."/>
            <person name="Ishida K."/>
            <person name="Kim E."/>
            <person name="Koreny L."/>
            <person name="Kroth P.G."/>
            <person name="Liu Y."/>
            <person name="Malik S.B."/>
            <person name="Maier U.G."/>
            <person name="McRose D."/>
            <person name="Mock T."/>
            <person name="Neilson J.A."/>
            <person name="Onodera N.T."/>
            <person name="Poole A.M."/>
            <person name="Pritham E.J."/>
            <person name="Richards T.A."/>
            <person name="Rocap G."/>
            <person name="Roy S.W."/>
            <person name="Sarai C."/>
            <person name="Schaack S."/>
            <person name="Shirato S."/>
            <person name="Slamovits C.H."/>
            <person name="Spencer D.F."/>
            <person name="Suzuki S."/>
            <person name="Worden A.Z."/>
            <person name="Zauner S."/>
            <person name="Barry K."/>
            <person name="Bell C."/>
            <person name="Bharti A.K."/>
            <person name="Crow J.A."/>
            <person name="Grimwood J."/>
            <person name="Kramer R."/>
            <person name="Lindquist E."/>
            <person name="Lucas S."/>
            <person name="Salamov A."/>
            <person name="McFadden G.I."/>
            <person name="Lane C.E."/>
            <person name="Keeling P.J."/>
            <person name="Gray M.W."/>
            <person name="Grigoriev I.V."/>
            <person name="Archibald J.M."/>
        </authorList>
    </citation>
    <scope>NUCLEOTIDE SEQUENCE</scope>
    <source>
        <strain evidence="3 5">CCMP2712</strain>
    </source>
</reference>
<dbReference type="GO" id="GO:0042073">
    <property type="term" value="P:intraciliary transport"/>
    <property type="evidence" value="ECO:0007669"/>
    <property type="project" value="InterPro"/>
</dbReference>
<reference evidence="5" key="2">
    <citation type="submission" date="2012-11" db="EMBL/GenBank/DDBJ databases">
        <authorList>
            <person name="Kuo A."/>
            <person name="Curtis B.A."/>
            <person name="Tanifuji G."/>
            <person name="Burki F."/>
            <person name="Gruber A."/>
            <person name="Irimia M."/>
            <person name="Maruyama S."/>
            <person name="Arias M.C."/>
            <person name="Ball S.G."/>
            <person name="Gile G.H."/>
            <person name="Hirakawa Y."/>
            <person name="Hopkins J.F."/>
            <person name="Rensing S.A."/>
            <person name="Schmutz J."/>
            <person name="Symeonidi A."/>
            <person name="Elias M."/>
            <person name="Eveleigh R.J."/>
            <person name="Herman E.K."/>
            <person name="Klute M.J."/>
            <person name="Nakayama T."/>
            <person name="Obornik M."/>
            <person name="Reyes-Prieto A."/>
            <person name="Armbrust E.V."/>
            <person name="Aves S.J."/>
            <person name="Beiko R.G."/>
            <person name="Coutinho P."/>
            <person name="Dacks J.B."/>
            <person name="Durnford D.G."/>
            <person name="Fast N.M."/>
            <person name="Green B.R."/>
            <person name="Grisdale C."/>
            <person name="Hempe F."/>
            <person name="Henrissat B."/>
            <person name="Hoppner M.P."/>
            <person name="Ishida K.-I."/>
            <person name="Kim E."/>
            <person name="Koreny L."/>
            <person name="Kroth P.G."/>
            <person name="Liu Y."/>
            <person name="Malik S.-B."/>
            <person name="Maier U.G."/>
            <person name="McRose D."/>
            <person name="Mock T."/>
            <person name="Neilson J.A."/>
            <person name="Onodera N.T."/>
            <person name="Poole A.M."/>
            <person name="Pritham E.J."/>
            <person name="Richards T.A."/>
            <person name="Rocap G."/>
            <person name="Roy S.W."/>
            <person name="Sarai C."/>
            <person name="Schaack S."/>
            <person name="Shirato S."/>
            <person name="Slamovits C.H."/>
            <person name="Spencer D.F."/>
            <person name="Suzuki S."/>
            <person name="Worden A.Z."/>
            <person name="Zauner S."/>
            <person name="Barry K."/>
            <person name="Bell C."/>
            <person name="Bharti A.K."/>
            <person name="Crow J.A."/>
            <person name="Grimwood J."/>
            <person name="Kramer R."/>
            <person name="Lindquist E."/>
            <person name="Lucas S."/>
            <person name="Salamov A."/>
            <person name="McFadden G.I."/>
            <person name="Lane C.E."/>
            <person name="Keeling P.J."/>
            <person name="Gray M.W."/>
            <person name="Grigoriev I.V."/>
            <person name="Archibald J.M."/>
        </authorList>
    </citation>
    <scope>NUCLEOTIDE SEQUENCE</scope>
    <source>
        <strain evidence="5">CCMP2712</strain>
    </source>
</reference>
<keyword evidence="5" id="KW-1185">Reference proteome</keyword>
<dbReference type="PANTHER" id="PTHR16022">
    <property type="entry name" value="WD REPEAT DOMAIN 60"/>
    <property type="match status" value="1"/>
</dbReference>
<organism evidence="3">
    <name type="scientific">Guillardia theta (strain CCMP2712)</name>
    <name type="common">Cryptophyte</name>
    <dbReference type="NCBI Taxonomy" id="905079"/>
    <lineage>
        <taxon>Eukaryota</taxon>
        <taxon>Cryptophyceae</taxon>
        <taxon>Pyrenomonadales</taxon>
        <taxon>Geminigeraceae</taxon>
        <taxon>Guillardia</taxon>
    </lineage>
</organism>
<sequence length="589" mass="65591">MSDYEDEDFEEYEEDFEDDNPEPATKASRSPAHKERDKQERSSSEKFDPKAVKVLEVRRAMELENAKLSKQTQQEGPPASKNFPHVPGGSTQENLSGNSSPVAPPTRERKFVDPTAASSSVRLNHADQAALSRHRKKKFEELVTSGKVKLSDCGTKTILDMPPLSLFELYARGISRAGKLSMASQCPDSSKQRDFDSQTEVIVRSHAGMQCPDDLLSRTHYEKRKDRQKRLDDLAKGEVSNLLGQDTSKLVAFLKRVEPVMLNLLDEAAKETQKRTNPVEAFMAAEARTSNAATSFSSTVSLCSSKFLQKFAGLEGVKVMQSDGRSKILCFSCKATRDVDENDFNHFIVVWKLDNLSEHWKVLATHSVPTCFSSSSVDGRCLLIVGSEEGTISLWDLDNDFLVHEVASSSEPLHVHLPAYTSEFSSIKDGNSHCARIVGVDVLNRSLQAEGRQRSQVVSTDEEGKNIFWSIIVVEDPDDIHMAYGGGLKLLRIGQLSMHKERDKSSSSLWKLQRACSLCLHPQDDNLILLGIEDGSVLQLAKYGGAGRWFGIALQHEKRDAETNMAKLRRRRNSVRRMVSHSASGFLCA</sequence>
<dbReference type="GO" id="GO:0045504">
    <property type="term" value="F:dynein heavy chain binding"/>
    <property type="evidence" value="ECO:0007669"/>
    <property type="project" value="InterPro"/>
</dbReference>
<proteinExistence type="predicted"/>
<dbReference type="SUPFAM" id="SSF50978">
    <property type="entry name" value="WD40 repeat-like"/>
    <property type="match status" value="1"/>
</dbReference>
<evidence type="ECO:0000313" key="5">
    <source>
        <dbReference type="Proteomes" id="UP000011087"/>
    </source>
</evidence>
<evidence type="ECO:0000313" key="4">
    <source>
        <dbReference type="EnsemblProtists" id="EKX38005"/>
    </source>
</evidence>
<dbReference type="HOGENOM" id="CLU_463423_0_0_1"/>
<dbReference type="Proteomes" id="UP000011087">
    <property type="component" value="Unassembled WGS sequence"/>
</dbReference>
<feature type="coiled-coil region" evidence="1">
    <location>
        <begin position="551"/>
        <end position="578"/>
    </location>
</feature>
<evidence type="ECO:0000256" key="1">
    <source>
        <dbReference type="SAM" id="Coils"/>
    </source>
</evidence>
<evidence type="ECO:0000256" key="2">
    <source>
        <dbReference type="SAM" id="MobiDB-lite"/>
    </source>
</evidence>
<dbReference type="PaxDb" id="55529-EKX38005"/>
<keyword evidence="1" id="KW-0175">Coiled coil</keyword>